<keyword evidence="2" id="KW-1185">Reference proteome</keyword>
<evidence type="ECO:0000313" key="1">
    <source>
        <dbReference type="EMBL" id="CAI2364914.1"/>
    </source>
</evidence>
<name>A0AAD1UDP6_EUPCR</name>
<proteinExistence type="predicted"/>
<reference evidence="1" key="1">
    <citation type="submission" date="2023-07" db="EMBL/GenBank/DDBJ databases">
        <authorList>
            <consortium name="AG Swart"/>
            <person name="Singh M."/>
            <person name="Singh A."/>
            <person name="Seah K."/>
            <person name="Emmerich C."/>
        </authorList>
    </citation>
    <scope>NUCLEOTIDE SEQUENCE</scope>
    <source>
        <strain evidence="1">DP1</strain>
    </source>
</reference>
<organism evidence="1 2">
    <name type="scientific">Euplotes crassus</name>
    <dbReference type="NCBI Taxonomy" id="5936"/>
    <lineage>
        <taxon>Eukaryota</taxon>
        <taxon>Sar</taxon>
        <taxon>Alveolata</taxon>
        <taxon>Ciliophora</taxon>
        <taxon>Intramacronucleata</taxon>
        <taxon>Spirotrichea</taxon>
        <taxon>Hypotrichia</taxon>
        <taxon>Euplotida</taxon>
        <taxon>Euplotidae</taxon>
        <taxon>Moneuplotes</taxon>
    </lineage>
</organism>
<dbReference type="EMBL" id="CAMPGE010006070">
    <property type="protein sequence ID" value="CAI2364914.1"/>
    <property type="molecule type" value="Genomic_DNA"/>
</dbReference>
<comment type="caution">
    <text evidence="1">The sequence shown here is derived from an EMBL/GenBank/DDBJ whole genome shotgun (WGS) entry which is preliminary data.</text>
</comment>
<dbReference type="AlphaFoldDB" id="A0AAD1UDP6"/>
<protein>
    <submittedName>
        <fullName evidence="1">Uncharacterized protein</fullName>
    </submittedName>
</protein>
<dbReference type="Proteomes" id="UP001295684">
    <property type="component" value="Unassembled WGS sequence"/>
</dbReference>
<accession>A0AAD1UDP6</accession>
<gene>
    <name evidence="1" type="ORF">ECRASSUSDP1_LOCUS6264</name>
</gene>
<evidence type="ECO:0000313" key="2">
    <source>
        <dbReference type="Proteomes" id="UP001295684"/>
    </source>
</evidence>
<sequence length="539" mass="63471">MARQIPKFLPKWAHMCPRRSQSLVYARIANFGILEDKYKEIREKAFDRIDTSKGDINKKQEESKDQLKRFDLFSSPISEKNLGQEGYSINAMTLDQIIQRLRIALEQKSEPYVYYLILERMQDIVINEPTTTGKNEILKILRALNYYRPKDEERIERQARNIGYVSENKDPLSKAHLRVIKQQSLVATSPIGHAFDHVNDNIRGTYLRSLVTDFVKTEEETMRKDIYDVLEIYKTLFRNLELVIHEELNRNNVSIRETLDILCAFSISGEASNVLLERIFEMIYPNLYQGKFNKHDLELIINHFPQDFWENSFEHSSKMNSFNGMIAEKLEEEVEGSSNRELLSFFQAFSNLKNFPKALLNKLLNRFVKMIEHNQMTKQELMNFLEIYAIMLQTDPLKAKELDSELLFAIVSKNIEDNFLKKKFKFSLQEIAVLYWIYATCEIYPGTSEGAVKSLENILNPMLDLFIEKYKHLSEEEKYDGIKQEMDLNDKDADLIIFYYKKCQENGIGENASTIIKTIESIKKKYDDRPENERKWFVF</sequence>